<dbReference type="SMART" id="SM00233">
    <property type="entry name" value="PH"/>
    <property type="match status" value="1"/>
</dbReference>
<dbReference type="InterPro" id="IPR001849">
    <property type="entry name" value="PH_domain"/>
</dbReference>
<dbReference type="OrthoDB" id="73680at2759"/>
<keyword evidence="10" id="KW-1185">Reference proteome</keyword>
<evidence type="ECO:0000313" key="10">
    <source>
        <dbReference type="Proteomes" id="UP000078561"/>
    </source>
</evidence>
<dbReference type="STRING" id="4829.A0A168MX02"/>
<dbReference type="SUPFAM" id="SSF50044">
    <property type="entry name" value="SH3-domain"/>
    <property type="match status" value="1"/>
</dbReference>
<dbReference type="InterPro" id="IPR036872">
    <property type="entry name" value="CH_dom_sf"/>
</dbReference>
<dbReference type="Pfam" id="PF00169">
    <property type="entry name" value="PH"/>
    <property type="match status" value="1"/>
</dbReference>
<dbReference type="InParanoid" id="A0A168MX02"/>
<feature type="domain" description="SH3" evidence="5">
    <location>
        <begin position="1"/>
        <end position="62"/>
    </location>
</feature>
<sequence>MSTLYGLYDFVSEHDDEISFKVDEPIVVIEADSDYMDGWWLGRNIQGKEGLFPRNYSTTIPPATLLNTPTDGPPELWDLNKVSTWLSSIGMEALVPIFIEQEITGDVLIDLQMESLKELGVSAYGKRYKIMQAIMELKEPDNSDLIRTSLESTLSKSTSSIHRPSHHQRPSSKDSSSSSSMYCFPRKAPLPPIGGAATPLLSPSSSTTKHSVDLIRPLSPPSTISTNVSRANTPSSSGTRHSGEKNIEHQKHPFASFRNSFHKKSSDGRKHSSVGEKESPLTEENVNTEAQHEGWLYKQSDKYKKKWDKRWFVLREQQHHLFYMGHPKDTRVRGIIQLHGYRIQADPSIHPGKYSFKLHHERERTFYFYAETMEAMKAWMNVLMKATIVRDYDSPVMSSNPVATIPLSVARQMQPRPPSTLFLHQDPHAVPLIPRASRSSPIISSQRCRPPHESLGILSDEDEDLIDPDQSSCMPASPSLSATKINSMDKDVIWINSYLRDQPIKNLHDGLKDGEKLLLLLESIGQKSIRRPQSASTSLSMLDNMVAAFRFMGREGVVVDGQYTIKDILDGDLGKTRLMVHAIQQWAANTRSQ</sequence>
<dbReference type="SUPFAM" id="SSF47576">
    <property type="entry name" value="Calponin-homology domain, CH-domain"/>
    <property type="match status" value="1"/>
</dbReference>
<keyword evidence="2" id="KW-0344">Guanine-nucleotide releasing factor</keyword>
<dbReference type="PRINTS" id="PR00452">
    <property type="entry name" value="SH3DOMAIN"/>
</dbReference>
<dbReference type="PROSITE" id="PS50021">
    <property type="entry name" value="CH"/>
    <property type="match status" value="1"/>
</dbReference>
<evidence type="ECO:0000256" key="2">
    <source>
        <dbReference type="ARBA" id="ARBA00022658"/>
    </source>
</evidence>
<dbReference type="InterPro" id="IPR036028">
    <property type="entry name" value="SH3-like_dom_sf"/>
</dbReference>
<dbReference type="PANTHER" id="PTHR12752">
    <property type="entry name" value="PHOSPHOINOSITOL 3-PHOSPHATE-BINDING PROTEIN"/>
    <property type="match status" value="1"/>
</dbReference>
<accession>A0A168MX02</accession>
<dbReference type="SUPFAM" id="SSF47769">
    <property type="entry name" value="SAM/Pointed domain"/>
    <property type="match status" value="1"/>
</dbReference>
<dbReference type="InterPro" id="IPR013761">
    <property type="entry name" value="SAM/pointed_sf"/>
</dbReference>
<dbReference type="PROSITE" id="PS50105">
    <property type="entry name" value="SAM_DOMAIN"/>
    <property type="match status" value="1"/>
</dbReference>
<dbReference type="Pfam" id="PF00018">
    <property type="entry name" value="SH3_1"/>
    <property type="match status" value="1"/>
</dbReference>
<evidence type="ECO:0000259" key="6">
    <source>
        <dbReference type="PROSITE" id="PS50003"/>
    </source>
</evidence>
<dbReference type="EMBL" id="LT552694">
    <property type="protein sequence ID" value="SAL99371.1"/>
    <property type="molecule type" value="Genomic_DNA"/>
</dbReference>
<dbReference type="InterPro" id="IPR011993">
    <property type="entry name" value="PH-like_dom_sf"/>
</dbReference>
<dbReference type="Gene3D" id="1.10.418.10">
    <property type="entry name" value="Calponin-like domain"/>
    <property type="match status" value="1"/>
</dbReference>
<dbReference type="PANTHER" id="PTHR12752:SF9">
    <property type="entry name" value="KRAMER, ISOFORM I"/>
    <property type="match status" value="1"/>
</dbReference>
<dbReference type="InterPro" id="IPR001715">
    <property type="entry name" value="CH_dom"/>
</dbReference>
<feature type="compositionally biased region" description="Low complexity" evidence="4">
    <location>
        <begin position="198"/>
        <end position="208"/>
    </location>
</feature>
<keyword evidence="1 3" id="KW-0728">SH3 domain</keyword>
<dbReference type="Pfam" id="PF00307">
    <property type="entry name" value="CH"/>
    <property type="match status" value="1"/>
</dbReference>
<evidence type="ECO:0000259" key="8">
    <source>
        <dbReference type="PROSITE" id="PS50105"/>
    </source>
</evidence>
<feature type="compositionally biased region" description="Polar residues" evidence="4">
    <location>
        <begin position="221"/>
        <end position="240"/>
    </location>
</feature>
<dbReference type="Gene3D" id="2.30.30.40">
    <property type="entry name" value="SH3 Domains"/>
    <property type="match status" value="1"/>
</dbReference>
<evidence type="ECO:0000256" key="3">
    <source>
        <dbReference type="PROSITE-ProRule" id="PRU00192"/>
    </source>
</evidence>
<feature type="compositionally biased region" description="Basic and acidic residues" evidence="4">
    <location>
        <begin position="241"/>
        <end position="251"/>
    </location>
</feature>
<dbReference type="InterPro" id="IPR001660">
    <property type="entry name" value="SAM"/>
</dbReference>
<dbReference type="GO" id="GO:0005085">
    <property type="term" value="F:guanyl-nucleotide exchange factor activity"/>
    <property type="evidence" value="ECO:0007669"/>
    <property type="project" value="UniProtKB-KW"/>
</dbReference>
<evidence type="ECO:0000313" key="9">
    <source>
        <dbReference type="EMBL" id="SAL99371.1"/>
    </source>
</evidence>
<dbReference type="InterPro" id="IPR001452">
    <property type="entry name" value="SH3_domain"/>
</dbReference>
<dbReference type="CDD" id="cd00174">
    <property type="entry name" value="SH3"/>
    <property type="match status" value="1"/>
</dbReference>
<feature type="domain" description="SAM" evidence="8">
    <location>
        <begin position="77"/>
        <end position="140"/>
    </location>
</feature>
<protein>
    <submittedName>
        <fullName evidence="9">Uncharacterized protein</fullName>
    </submittedName>
</protein>
<dbReference type="SMART" id="SM00454">
    <property type="entry name" value="SAM"/>
    <property type="match status" value="1"/>
</dbReference>
<evidence type="ECO:0000256" key="1">
    <source>
        <dbReference type="ARBA" id="ARBA00022443"/>
    </source>
</evidence>
<dbReference type="FunCoup" id="A0A168MX02">
    <property type="interactions" value="89"/>
</dbReference>
<dbReference type="SUPFAM" id="SSF50729">
    <property type="entry name" value="PH domain-like"/>
    <property type="match status" value="1"/>
</dbReference>
<feature type="domain" description="Calponin-homology (CH)" evidence="7">
    <location>
        <begin position="485"/>
        <end position="591"/>
    </location>
</feature>
<feature type="compositionally biased region" description="Basic and acidic residues" evidence="4">
    <location>
        <begin position="264"/>
        <end position="280"/>
    </location>
</feature>
<dbReference type="PROSITE" id="PS50002">
    <property type="entry name" value="SH3"/>
    <property type="match status" value="1"/>
</dbReference>
<gene>
    <name evidence="9" type="primary">ABSGL_04984.1 scaffold 6267</name>
</gene>
<dbReference type="Pfam" id="PF07647">
    <property type="entry name" value="SAM_2"/>
    <property type="match status" value="1"/>
</dbReference>
<organism evidence="9">
    <name type="scientific">Absidia glauca</name>
    <name type="common">Pin mould</name>
    <dbReference type="NCBI Taxonomy" id="4829"/>
    <lineage>
        <taxon>Eukaryota</taxon>
        <taxon>Fungi</taxon>
        <taxon>Fungi incertae sedis</taxon>
        <taxon>Mucoromycota</taxon>
        <taxon>Mucoromycotina</taxon>
        <taxon>Mucoromycetes</taxon>
        <taxon>Mucorales</taxon>
        <taxon>Cunninghamellaceae</taxon>
        <taxon>Absidia</taxon>
    </lineage>
</organism>
<dbReference type="CDD" id="cd09535">
    <property type="entry name" value="SAM_BOI-like_fungal"/>
    <property type="match status" value="1"/>
</dbReference>
<name>A0A168MX02_ABSGL</name>
<evidence type="ECO:0000256" key="4">
    <source>
        <dbReference type="SAM" id="MobiDB-lite"/>
    </source>
</evidence>
<feature type="domain" description="PH" evidence="6">
    <location>
        <begin position="289"/>
        <end position="388"/>
    </location>
</feature>
<dbReference type="AlphaFoldDB" id="A0A168MX02"/>
<proteinExistence type="predicted"/>
<evidence type="ECO:0000259" key="5">
    <source>
        <dbReference type="PROSITE" id="PS50002"/>
    </source>
</evidence>
<dbReference type="CDD" id="cd00014">
    <property type="entry name" value="CH_SF"/>
    <property type="match status" value="1"/>
</dbReference>
<feature type="region of interest" description="Disordered" evidence="4">
    <location>
        <begin position="154"/>
        <end position="288"/>
    </location>
</feature>
<evidence type="ECO:0000259" key="7">
    <source>
        <dbReference type="PROSITE" id="PS50021"/>
    </source>
</evidence>
<dbReference type="PROSITE" id="PS50003">
    <property type="entry name" value="PH_DOMAIN"/>
    <property type="match status" value="1"/>
</dbReference>
<dbReference type="SMART" id="SM00326">
    <property type="entry name" value="SH3"/>
    <property type="match status" value="1"/>
</dbReference>
<dbReference type="Gene3D" id="2.30.29.30">
    <property type="entry name" value="Pleckstrin-homology domain (PH domain)/Phosphotyrosine-binding domain (PTB)"/>
    <property type="match status" value="1"/>
</dbReference>
<dbReference type="Gene3D" id="1.10.150.50">
    <property type="entry name" value="Transcription Factor, Ets-1"/>
    <property type="match status" value="1"/>
</dbReference>
<reference evidence="9" key="1">
    <citation type="submission" date="2016-04" db="EMBL/GenBank/DDBJ databases">
        <authorList>
            <person name="Evans L.H."/>
            <person name="Alamgir A."/>
            <person name="Owens N."/>
            <person name="Weber N.D."/>
            <person name="Virtaneva K."/>
            <person name="Barbian K."/>
            <person name="Babar A."/>
            <person name="Rosenke K."/>
        </authorList>
    </citation>
    <scope>NUCLEOTIDE SEQUENCE [LARGE SCALE GENOMIC DNA]</scope>
    <source>
        <strain evidence="9">CBS 101.48</strain>
    </source>
</reference>
<dbReference type="Proteomes" id="UP000078561">
    <property type="component" value="Unassembled WGS sequence"/>
</dbReference>